<evidence type="ECO:0000313" key="1">
    <source>
        <dbReference type="EMBL" id="KCW79653.1"/>
    </source>
</evidence>
<dbReference type="EMBL" id="KK198755">
    <property type="protein sequence ID" value="KCW79653.1"/>
    <property type="molecule type" value="Genomic_DNA"/>
</dbReference>
<dbReference type="FunCoup" id="A0A059CMH0">
    <property type="interactions" value="589"/>
</dbReference>
<proteinExistence type="predicted"/>
<protein>
    <submittedName>
        <fullName evidence="1">Uncharacterized protein</fullName>
    </submittedName>
</protein>
<dbReference type="AlphaFoldDB" id="A0A059CMH0"/>
<dbReference type="OrthoDB" id="696337at2759"/>
<dbReference type="Gramene" id="KCW79653">
    <property type="protein sequence ID" value="KCW79653"/>
    <property type="gene ID" value="EUGRSUZ_C01005"/>
</dbReference>
<dbReference type="OMA" id="SPCEYEF"/>
<name>A0A059CMH0_EUCGR</name>
<organism evidence="1">
    <name type="scientific">Eucalyptus grandis</name>
    <name type="common">Flooded gum</name>
    <dbReference type="NCBI Taxonomy" id="71139"/>
    <lineage>
        <taxon>Eukaryota</taxon>
        <taxon>Viridiplantae</taxon>
        <taxon>Streptophyta</taxon>
        <taxon>Embryophyta</taxon>
        <taxon>Tracheophyta</taxon>
        <taxon>Spermatophyta</taxon>
        <taxon>Magnoliopsida</taxon>
        <taxon>eudicotyledons</taxon>
        <taxon>Gunneridae</taxon>
        <taxon>Pentapetalae</taxon>
        <taxon>rosids</taxon>
        <taxon>malvids</taxon>
        <taxon>Myrtales</taxon>
        <taxon>Myrtaceae</taxon>
        <taxon>Myrtoideae</taxon>
        <taxon>Eucalypteae</taxon>
        <taxon>Eucalyptus</taxon>
    </lineage>
</organism>
<gene>
    <name evidence="1" type="ORF">EUGRSUZ_C01005</name>
</gene>
<dbReference type="InParanoid" id="A0A059CMH0"/>
<dbReference type="STRING" id="71139.A0A059CMH0"/>
<reference evidence="1" key="1">
    <citation type="submission" date="2013-07" db="EMBL/GenBank/DDBJ databases">
        <title>The genome of Eucalyptus grandis.</title>
        <authorList>
            <person name="Schmutz J."/>
            <person name="Hayes R."/>
            <person name="Myburg A."/>
            <person name="Tuskan G."/>
            <person name="Grattapaglia D."/>
            <person name="Rokhsar D.S."/>
        </authorList>
    </citation>
    <scope>NUCLEOTIDE SEQUENCE</scope>
    <source>
        <tissue evidence="1">Leaf extractions</tissue>
    </source>
</reference>
<accession>A0A059CMH0</accession>
<sequence length="219" mass="24388">MEMEPRTPEVAKKMWSVVRAVAYAMRKGLFSKSKLMVDLHVLLNRGKIAGKAIGDLMLQHYSAFTCRSDDDVACLSASSYAPREYEFSCSNTPANNPFFPRRGGGGRHQHQHRAGGRRRRLAPRYNDAVAIGAVQKVLEMLNSADVVEASPMLLPGFGKSPAVRQLRITDSPFPLKDDDGDGGEVDAAAEEFIRRFYKDLNLQKNMAPVDSPYHYGVWV</sequence>
<dbReference type="PANTHER" id="PTHR33265">
    <property type="entry name" value="AVR9/CF-9 RAPIDLY ELICITED PROTEIN-RELATED"/>
    <property type="match status" value="1"/>
</dbReference>
<dbReference type="KEGG" id="egr:104436575"/>
<dbReference type="Pfam" id="PF05553">
    <property type="entry name" value="DUF761"/>
    <property type="match status" value="1"/>
</dbReference>
<dbReference type="eggNOG" id="ENOG502S3GP">
    <property type="taxonomic scope" value="Eukaryota"/>
</dbReference>
<dbReference type="InterPro" id="IPR008480">
    <property type="entry name" value="DUF761_pln"/>
</dbReference>
<dbReference type="PANTHER" id="PTHR33265:SF26">
    <property type="entry name" value="OS06G0554600 PROTEIN"/>
    <property type="match status" value="1"/>
</dbReference>